<sequence>MSPLKRLRKASEESTFTSTKATTFNAPIKKRSRMVEKSSNTLKDLGRLIKGALLCTKGSMLNRLVKGLDRIGQGYHFEYREDAFGQPADGEFPLCKHMPLSQPTEALGRLAEGPFSMYKNSTLSHPVETFRRLAEGVFCYTEGRHPRPT</sequence>
<organism evidence="1 2">
    <name type="scientific">Rhamnella rubrinervis</name>
    <dbReference type="NCBI Taxonomy" id="2594499"/>
    <lineage>
        <taxon>Eukaryota</taxon>
        <taxon>Viridiplantae</taxon>
        <taxon>Streptophyta</taxon>
        <taxon>Embryophyta</taxon>
        <taxon>Tracheophyta</taxon>
        <taxon>Spermatophyta</taxon>
        <taxon>Magnoliopsida</taxon>
        <taxon>eudicotyledons</taxon>
        <taxon>Gunneridae</taxon>
        <taxon>Pentapetalae</taxon>
        <taxon>rosids</taxon>
        <taxon>fabids</taxon>
        <taxon>Rosales</taxon>
        <taxon>Rhamnaceae</taxon>
        <taxon>rhamnoid group</taxon>
        <taxon>Rhamneae</taxon>
        <taxon>Rhamnella</taxon>
    </lineage>
</organism>
<accession>A0A8K0DT09</accession>
<dbReference type="Proteomes" id="UP000796880">
    <property type="component" value="Unassembled WGS sequence"/>
</dbReference>
<reference evidence="1" key="1">
    <citation type="submission" date="2020-03" db="EMBL/GenBank/DDBJ databases">
        <title>A high-quality chromosome-level genome assembly of a woody plant with both climbing and erect habits, Rhamnella rubrinervis.</title>
        <authorList>
            <person name="Lu Z."/>
            <person name="Yang Y."/>
            <person name="Zhu X."/>
            <person name="Sun Y."/>
        </authorList>
    </citation>
    <scope>NUCLEOTIDE SEQUENCE</scope>
    <source>
        <strain evidence="1">BYM</strain>
        <tissue evidence="1">Leaf</tissue>
    </source>
</reference>
<gene>
    <name evidence="1" type="ORF">FNV43_RR24756</name>
</gene>
<name>A0A8K0DT09_9ROSA</name>
<proteinExistence type="predicted"/>
<dbReference type="EMBL" id="VOIH02000011">
    <property type="protein sequence ID" value="KAF3433653.1"/>
    <property type="molecule type" value="Genomic_DNA"/>
</dbReference>
<comment type="caution">
    <text evidence="1">The sequence shown here is derived from an EMBL/GenBank/DDBJ whole genome shotgun (WGS) entry which is preliminary data.</text>
</comment>
<dbReference type="AlphaFoldDB" id="A0A8K0DT09"/>
<evidence type="ECO:0000313" key="2">
    <source>
        <dbReference type="Proteomes" id="UP000796880"/>
    </source>
</evidence>
<evidence type="ECO:0000313" key="1">
    <source>
        <dbReference type="EMBL" id="KAF3433653.1"/>
    </source>
</evidence>
<keyword evidence="2" id="KW-1185">Reference proteome</keyword>
<protein>
    <submittedName>
        <fullName evidence="1">Uncharacterized protein</fullName>
    </submittedName>
</protein>